<dbReference type="AlphaFoldDB" id="E4Y6E4"/>
<feature type="domain" description="SUEL-type lectin" evidence="2">
    <location>
        <begin position="263"/>
        <end position="347"/>
    </location>
</feature>
<dbReference type="PANTHER" id="PTHR46780">
    <property type="entry name" value="PROTEIN EVA-1"/>
    <property type="match status" value="1"/>
</dbReference>
<accession>E4Y6E4</accession>
<evidence type="ECO:0000313" key="3">
    <source>
        <dbReference type="EMBL" id="CBY31194.1"/>
    </source>
</evidence>
<dbReference type="InterPro" id="IPR043159">
    <property type="entry name" value="Lectin_gal-bd_sf"/>
</dbReference>
<proteinExistence type="predicted"/>
<feature type="chain" id="PRO_5003190840" description="SUEL-type lectin domain-containing protein" evidence="1">
    <location>
        <begin position="29"/>
        <end position="352"/>
    </location>
</feature>
<dbReference type="Proteomes" id="UP000011014">
    <property type="component" value="Unassembled WGS sequence"/>
</dbReference>
<dbReference type="CDD" id="cd22823">
    <property type="entry name" value="Gal_Rha_Lectin"/>
    <property type="match status" value="1"/>
</dbReference>
<dbReference type="Gene3D" id="2.60.120.740">
    <property type="match status" value="1"/>
</dbReference>
<organism evidence="3">
    <name type="scientific">Oikopleura dioica</name>
    <name type="common">Tunicate</name>
    <dbReference type="NCBI Taxonomy" id="34765"/>
    <lineage>
        <taxon>Eukaryota</taxon>
        <taxon>Metazoa</taxon>
        <taxon>Chordata</taxon>
        <taxon>Tunicata</taxon>
        <taxon>Appendicularia</taxon>
        <taxon>Copelata</taxon>
        <taxon>Oikopleuridae</taxon>
        <taxon>Oikopleura</taxon>
    </lineage>
</organism>
<dbReference type="PROSITE" id="PS50228">
    <property type="entry name" value="SUEL_LECTIN"/>
    <property type="match status" value="1"/>
</dbReference>
<reference evidence="3" key="1">
    <citation type="journal article" date="2010" name="Science">
        <title>Plasticity of animal genome architecture unmasked by rapid evolution of a pelagic tunicate.</title>
        <authorList>
            <person name="Denoeud F."/>
            <person name="Henriet S."/>
            <person name="Mungpakdee S."/>
            <person name="Aury J.M."/>
            <person name="Da Silva C."/>
            <person name="Brinkmann H."/>
            <person name="Mikhaleva J."/>
            <person name="Olsen L.C."/>
            <person name="Jubin C."/>
            <person name="Canestro C."/>
            <person name="Bouquet J.M."/>
            <person name="Danks G."/>
            <person name="Poulain J."/>
            <person name="Campsteijn C."/>
            <person name="Adamski M."/>
            <person name="Cross I."/>
            <person name="Yadetie F."/>
            <person name="Muffato M."/>
            <person name="Louis A."/>
            <person name="Butcher S."/>
            <person name="Tsagkogeorga G."/>
            <person name="Konrad A."/>
            <person name="Singh S."/>
            <person name="Jensen M.F."/>
            <person name="Cong E.H."/>
            <person name="Eikeseth-Otteraa H."/>
            <person name="Noel B."/>
            <person name="Anthouard V."/>
            <person name="Porcel B.M."/>
            <person name="Kachouri-Lafond R."/>
            <person name="Nishino A."/>
            <person name="Ugolini M."/>
            <person name="Chourrout P."/>
            <person name="Nishida H."/>
            <person name="Aasland R."/>
            <person name="Huzurbazar S."/>
            <person name="Westhof E."/>
            <person name="Delsuc F."/>
            <person name="Lehrach H."/>
            <person name="Reinhardt R."/>
            <person name="Weissenbach J."/>
            <person name="Roy S.W."/>
            <person name="Artiguenave F."/>
            <person name="Postlethwait J.H."/>
            <person name="Manak J.R."/>
            <person name="Thompson E.M."/>
            <person name="Jaillon O."/>
            <person name="Du Pasquier L."/>
            <person name="Boudinot P."/>
            <person name="Liberles D.A."/>
            <person name="Volff J.N."/>
            <person name="Philippe H."/>
            <person name="Lenhard B."/>
            <person name="Roest Crollius H."/>
            <person name="Wincker P."/>
            <person name="Chourrout D."/>
        </authorList>
    </citation>
    <scope>NUCLEOTIDE SEQUENCE [LARGE SCALE GENOMIC DNA]</scope>
</reference>
<feature type="signal peptide" evidence="1">
    <location>
        <begin position="1"/>
        <end position="28"/>
    </location>
</feature>
<sequence length="352" mass="38954">MTPVQFLGDIWCIAFAVAILLLAAHTEGGVLSTKPDRSDQLELLEFHKEAFCGQQQIRDGLESYISNILRNKQQGVAPVVFQLLTSGDEQLCLDGLTIVIQKATYREIFGLTEFTAGAVNLCASQETETNDQAFPAVGHISDKVTKRRVSITSFAPITTTRKTTTAAPTAKPVTTSTTTRSKNYYKVAIKDFRAKMQRKIKPNLKTGKKTFTPSARSSLLPPISKVVNSESEPLLGYHVTMCADFARASAGTNEQTRTFQAGLKCPDGKLIHIETAHYGRNNSVTCSRGKNEANEEWFKPCEERAFLDVTESLRESCEKKSECPFSPISPVFCPGVAKYTEIRYNCNFKSIQ</sequence>
<name>E4Y6E4_OIKDI</name>
<evidence type="ECO:0000256" key="1">
    <source>
        <dbReference type="SAM" id="SignalP"/>
    </source>
</evidence>
<keyword evidence="1" id="KW-0732">Signal</keyword>
<dbReference type="InterPro" id="IPR000922">
    <property type="entry name" value="Lectin_gal-bd_dom"/>
</dbReference>
<dbReference type="GO" id="GO:0030246">
    <property type="term" value="F:carbohydrate binding"/>
    <property type="evidence" value="ECO:0007669"/>
    <property type="project" value="InterPro"/>
</dbReference>
<evidence type="ECO:0000259" key="2">
    <source>
        <dbReference type="PROSITE" id="PS50228"/>
    </source>
</evidence>
<gene>
    <name evidence="3" type="ORF">GSOID_T00025087001</name>
</gene>
<dbReference type="EMBL" id="FN654295">
    <property type="protein sequence ID" value="CBY31194.1"/>
    <property type="molecule type" value="Genomic_DNA"/>
</dbReference>
<protein>
    <recommendedName>
        <fullName evidence="2">SUEL-type lectin domain-containing protein</fullName>
    </recommendedName>
</protein>
<dbReference type="Pfam" id="PF02140">
    <property type="entry name" value="SUEL_Lectin"/>
    <property type="match status" value="1"/>
</dbReference>